<feature type="chain" id="PRO_5046922992" description="DUF4252 domain-containing protein" evidence="1">
    <location>
        <begin position="23"/>
        <end position="181"/>
    </location>
</feature>
<reference evidence="2 3" key="1">
    <citation type="journal article" date="2014" name="Genome Announc.">
        <title>Draft Genome Sequence of the Carrageenan-Degrading Bacterium Cellulophaga sp. Strain KL-A, Isolated from Decaying Marine Algae.</title>
        <authorList>
            <person name="Shan D."/>
            <person name="Ying J."/>
            <person name="Li X."/>
            <person name="Gao Z."/>
            <person name="Wei G."/>
            <person name="Shao Z."/>
        </authorList>
    </citation>
    <scope>NUCLEOTIDE SEQUENCE [LARGE SCALE GENOMIC DNA]</scope>
    <source>
        <strain evidence="2 3">KL-A</strain>
    </source>
</reference>
<accession>A0ABN0RQ96</accession>
<keyword evidence="3" id="KW-1185">Reference proteome</keyword>
<keyword evidence="1" id="KW-0732">Signal</keyword>
<evidence type="ECO:0000313" key="2">
    <source>
        <dbReference type="EMBL" id="EWH14138.1"/>
    </source>
</evidence>
<dbReference type="EMBL" id="ARZX01000005">
    <property type="protein sequence ID" value="EWH14138.1"/>
    <property type="molecule type" value="Genomic_DNA"/>
</dbReference>
<comment type="caution">
    <text evidence="2">The sequence shown here is derived from an EMBL/GenBank/DDBJ whole genome shotgun (WGS) entry which is preliminary data.</text>
</comment>
<evidence type="ECO:0000313" key="3">
    <source>
        <dbReference type="Proteomes" id="UP000019275"/>
    </source>
</evidence>
<gene>
    <name evidence="2" type="ORF">KLA_05692</name>
</gene>
<proteinExistence type="predicted"/>
<evidence type="ECO:0008006" key="4">
    <source>
        <dbReference type="Google" id="ProtNLM"/>
    </source>
</evidence>
<evidence type="ECO:0000256" key="1">
    <source>
        <dbReference type="SAM" id="SignalP"/>
    </source>
</evidence>
<protein>
    <recommendedName>
        <fullName evidence="4">DUF4252 domain-containing protein</fullName>
    </recommendedName>
</protein>
<feature type="signal peptide" evidence="1">
    <location>
        <begin position="1"/>
        <end position="22"/>
    </location>
</feature>
<dbReference type="Pfam" id="PF14060">
    <property type="entry name" value="DUF4252"/>
    <property type="match status" value="1"/>
</dbReference>
<dbReference type="InterPro" id="IPR025348">
    <property type="entry name" value="DUF4252"/>
</dbReference>
<organism evidence="2 3">
    <name type="scientific">Cellulophaga geojensis KL-A</name>
    <dbReference type="NCBI Taxonomy" id="1328323"/>
    <lineage>
        <taxon>Bacteria</taxon>
        <taxon>Pseudomonadati</taxon>
        <taxon>Bacteroidota</taxon>
        <taxon>Flavobacteriia</taxon>
        <taxon>Flavobacteriales</taxon>
        <taxon>Flavobacteriaceae</taxon>
        <taxon>Cellulophaga</taxon>
    </lineage>
</organism>
<name>A0ABN0RQ96_9FLAO</name>
<dbReference type="RefSeq" id="WP_013619731.1">
    <property type="nucleotide sequence ID" value="NZ_ARZX01000005.1"/>
</dbReference>
<dbReference type="Proteomes" id="UP000019275">
    <property type="component" value="Unassembled WGS sequence"/>
</dbReference>
<dbReference type="PROSITE" id="PS51257">
    <property type="entry name" value="PROKAR_LIPOPROTEIN"/>
    <property type="match status" value="1"/>
</dbReference>
<sequence>MKNGIKYITAALILLVTLGSCSSSQSLQEYYVDSSENDNFLSFDVPTSILNIASANLSPEEKKAVESIKKVNVLAFNKTTDNVDSYKVEKTKVNAILGNKKYTQLMKINSKMAKGVVKFTGEEDAIDEVIVYGYKDDKGFALIRVIGDDMNPAYLGKFISAMEKSDVDEGALKKIGDLIGS</sequence>